<keyword evidence="2" id="KW-1133">Transmembrane helix</keyword>
<dbReference type="Proteomes" id="UP000693970">
    <property type="component" value="Unassembled WGS sequence"/>
</dbReference>
<sequence>MYITTLSMSSSSPPPRQPRRMMKKRRQKESDTTTKRRFLPNQTNSKSPWNINNNNNKDDTTTSVTTEYRPLVPSVRRDLGEDYWIDPADLEREQRRRQQQQELLRKQRTRNENTIPTEKLWSEVKAPYRQNWIGYFSVFIAILSMIVLKFPELLDTPTISYPDL</sequence>
<evidence type="ECO:0000256" key="2">
    <source>
        <dbReference type="SAM" id="Phobius"/>
    </source>
</evidence>
<feature type="transmembrane region" description="Helical" evidence="2">
    <location>
        <begin position="132"/>
        <end position="150"/>
    </location>
</feature>
<feature type="region of interest" description="Disordered" evidence="1">
    <location>
        <begin position="1"/>
        <end position="69"/>
    </location>
</feature>
<evidence type="ECO:0000313" key="3">
    <source>
        <dbReference type="EMBL" id="KAG7351880.1"/>
    </source>
</evidence>
<dbReference type="OrthoDB" id="48363at2759"/>
<keyword evidence="4" id="KW-1185">Reference proteome</keyword>
<evidence type="ECO:0000313" key="4">
    <source>
        <dbReference type="Proteomes" id="UP000693970"/>
    </source>
</evidence>
<feature type="compositionally biased region" description="Basic residues" evidence="1">
    <location>
        <begin position="17"/>
        <end position="27"/>
    </location>
</feature>
<comment type="caution">
    <text evidence="3">The sequence shown here is derived from an EMBL/GenBank/DDBJ whole genome shotgun (WGS) entry which is preliminary data.</text>
</comment>
<accession>A0A9K3PLH4</accession>
<keyword evidence="2" id="KW-0812">Transmembrane</keyword>
<reference evidence="3" key="2">
    <citation type="submission" date="2021-04" db="EMBL/GenBank/DDBJ databases">
        <authorList>
            <person name="Podell S."/>
        </authorList>
    </citation>
    <scope>NUCLEOTIDE SEQUENCE</scope>
    <source>
        <strain evidence="3">Hildebrandi</strain>
    </source>
</reference>
<gene>
    <name evidence="3" type="ORF">IV203_007928</name>
</gene>
<dbReference type="AlphaFoldDB" id="A0A9K3PLH4"/>
<dbReference type="EMBL" id="JAGRRH010000017">
    <property type="protein sequence ID" value="KAG7351880.1"/>
    <property type="molecule type" value="Genomic_DNA"/>
</dbReference>
<proteinExistence type="predicted"/>
<organism evidence="3 4">
    <name type="scientific">Nitzschia inconspicua</name>
    <dbReference type="NCBI Taxonomy" id="303405"/>
    <lineage>
        <taxon>Eukaryota</taxon>
        <taxon>Sar</taxon>
        <taxon>Stramenopiles</taxon>
        <taxon>Ochrophyta</taxon>
        <taxon>Bacillariophyta</taxon>
        <taxon>Bacillariophyceae</taxon>
        <taxon>Bacillariophycidae</taxon>
        <taxon>Bacillariales</taxon>
        <taxon>Bacillariaceae</taxon>
        <taxon>Nitzschia</taxon>
    </lineage>
</organism>
<name>A0A9K3PLH4_9STRA</name>
<evidence type="ECO:0000256" key="1">
    <source>
        <dbReference type="SAM" id="MobiDB-lite"/>
    </source>
</evidence>
<reference evidence="3" key="1">
    <citation type="journal article" date="2021" name="Sci. Rep.">
        <title>Diploid genomic architecture of Nitzschia inconspicua, an elite biomass production diatom.</title>
        <authorList>
            <person name="Oliver A."/>
            <person name="Podell S."/>
            <person name="Pinowska A."/>
            <person name="Traller J.C."/>
            <person name="Smith S.R."/>
            <person name="McClure R."/>
            <person name="Beliaev A."/>
            <person name="Bohutskyi P."/>
            <person name="Hill E.A."/>
            <person name="Rabines A."/>
            <person name="Zheng H."/>
            <person name="Allen L.Z."/>
            <person name="Kuo A."/>
            <person name="Grigoriev I.V."/>
            <person name="Allen A.E."/>
            <person name="Hazlebeck D."/>
            <person name="Allen E.E."/>
        </authorList>
    </citation>
    <scope>NUCLEOTIDE SEQUENCE</scope>
    <source>
        <strain evidence="3">Hildebrandi</strain>
    </source>
</reference>
<keyword evidence="2" id="KW-0472">Membrane</keyword>
<protein>
    <submittedName>
        <fullName evidence="3">Uncharacterized protein</fullName>
    </submittedName>
</protein>
<feature type="compositionally biased region" description="Low complexity" evidence="1">
    <location>
        <begin position="43"/>
        <end position="66"/>
    </location>
</feature>
<feature type="region of interest" description="Disordered" evidence="1">
    <location>
        <begin position="89"/>
        <end position="110"/>
    </location>
</feature>